<dbReference type="PANTHER" id="PTHR43072">
    <property type="entry name" value="N-ACETYLTRANSFERASE"/>
    <property type="match status" value="1"/>
</dbReference>
<keyword evidence="5" id="KW-1185">Reference proteome</keyword>
<protein>
    <submittedName>
        <fullName evidence="4">GNAT family acetyltransferase</fullName>
    </submittedName>
</protein>
<dbReference type="InterPro" id="IPR000182">
    <property type="entry name" value="GNAT_dom"/>
</dbReference>
<name>A0A0C2VJT3_9BACL</name>
<dbReference type="Proteomes" id="UP000031972">
    <property type="component" value="Unassembled WGS sequence"/>
</dbReference>
<dbReference type="Pfam" id="PF13420">
    <property type="entry name" value="Acetyltransf_4"/>
    <property type="match status" value="1"/>
</dbReference>
<dbReference type="Gene3D" id="3.40.630.30">
    <property type="match status" value="1"/>
</dbReference>
<keyword evidence="1 4" id="KW-0808">Transferase</keyword>
<reference evidence="4 5" key="1">
    <citation type="submission" date="2015-01" db="EMBL/GenBank/DDBJ databases">
        <title>Jeotgalibacillus campisalis genome sequencing.</title>
        <authorList>
            <person name="Goh K.M."/>
            <person name="Chan K.-G."/>
            <person name="Yaakop A.S."/>
            <person name="Ee R."/>
            <person name="Gan H.M."/>
            <person name="Chan C.S."/>
        </authorList>
    </citation>
    <scope>NUCLEOTIDE SEQUENCE [LARGE SCALE GENOMIC DNA]</scope>
    <source>
        <strain evidence="4 5">SF-57</strain>
    </source>
</reference>
<dbReference type="OrthoDB" id="9798006at2"/>
<dbReference type="PROSITE" id="PS51186">
    <property type="entry name" value="GNAT"/>
    <property type="match status" value="1"/>
</dbReference>
<evidence type="ECO:0000256" key="2">
    <source>
        <dbReference type="ARBA" id="ARBA00023315"/>
    </source>
</evidence>
<evidence type="ECO:0000256" key="1">
    <source>
        <dbReference type="ARBA" id="ARBA00022679"/>
    </source>
</evidence>
<comment type="caution">
    <text evidence="4">The sequence shown here is derived from an EMBL/GenBank/DDBJ whole genome shotgun (WGS) entry which is preliminary data.</text>
</comment>
<dbReference type="GO" id="GO:0016747">
    <property type="term" value="F:acyltransferase activity, transferring groups other than amino-acyl groups"/>
    <property type="evidence" value="ECO:0007669"/>
    <property type="project" value="InterPro"/>
</dbReference>
<feature type="domain" description="N-acetyltransferase" evidence="3">
    <location>
        <begin position="2"/>
        <end position="162"/>
    </location>
</feature>
<dbReference type="PATRIC" id="fig|220754.4.peg.1197"/>
<organism evidence="4 5">
    <name type="scientific">Jeotgalibacillus campisalis</name>
    <dbReference type="NCBI Taxonomy" id="220754"/>
    <lineage>
        <taxon>Bacteria</taxon>
        <taxon>Bacillati</taxon>
        <taxon>Bacillota</taxon>
        <taxon>Bacilli</taxon>
        <taxon>Bacillales</taxon>
        <taxon>Caryophanaceae</taxon>
        <taxon>Jeotgalibacillus</taxon>
    </lineage>
</organism>
<dbReference type="PANTHER" id="PTHR43072:SF23">
    <property type="entry name" value="UPF0039 PROTEIN C11D3.02C"/>
    <property type="match status" value="1"/>
</dbReference>
<dbReference type="CDD" id="cd04301">
    <property type="entry name" value="NAT_SF"/>
    <property type="match status" value="1"/>
</dbReference>
<dbReference type="SUPFAM" id="SSF55729">
    <property type="entry name" value="Acyl-CoA N-acyltransferases (Nat)"/>
    <property type="match status" value="1"/>
</dbReference>
<accession>A0A0C2VJT3</accession>
<dbReference type="RefSeq" id="WP_041055983.1">
    <property type="nucleotide sequence ID" value="NZ_JXRR01000010.1"/>
</dbReference>
<proteinExistence type="predicted"/>
<gene>
    <name evidence="4" type="ORF">KR50_11770</name>
</gene>
<evidence type="ECO:0000313" key="5">
    <source>
        <dbReference type="Proteomes" id="UP000031972"/>
    </source>
</evidence>
<evidence type="ECO:0000259" key="3">
    <source>
        <dbReference type="PROSITE" id="PS51186"/>
    </source>
</evidence>
<dbReference type="AlphaFoldDB" id="A0A0C2VJT3"/>
<dbReference type="InterPro" id="IPR016181">
    <property type="entry name" value="Acyl_CoA_acyltransferase"/>
</dbReference>
<keyword evidence="2" id="KW-0012">Acyltransferase</keyword>
<evidence type="ECO:0000313" key="4">
    <source>
        <dbReference type="EMBL" id="KIL49142.1"/>
    </source>
</evidence>
<dbReference type="EMBL" id="JXRR01000010">
    <property type="protein sequence ID" value="KIL49142.1"/>
    <property type="molecule type" value="Genomic_DNA"/>
</dbReference>
<sequence>MVSIREAQQKDLTEMAAIYNEAIEKTVATFDLRRQTIEERQAWFNKYGGRHPLLVAELDGKVAGYSSLSPFRDKEAYSDTVELSIYISSDYQGKGIGKLLMEEILLRAAKLDHHVVIGGITGGNEASVKLHEKFGFEFAGCFKEVGYKFDQWQDVHFYQLILNS</sequence>